<sequence length="261" mass="28592">MSSWITMRTVCFVAIGLGYGCSLNAGSRGPFGPEDPETAVQKIALPEKPPVPHVFQFSGEDIAGHHKPKMAGTIQDAGAKRATNTSAILTAEDVVTLRKAAESDRRVATLLGSRWAFIDADRIPPEGKVTFGCCRQTTGLVRLVYYSYSQNVAVEVRLKETGVLNVARLERYQPPEGRQDVQRGIELAKADPRLVGKVDQLQGHGLLMQPDGGFFRNDPGYGHRTIWITFSKGQDGDPKYWAVVDLTEDKVLEAGEEPPRS</sequence>
<reference evidence="1 2" key="1">
    <citation type="journal article" date="2020" name="ISME J.">
        <title>Enrichment and physiological characterization of a novel comammox Nitrospira indicates ammonium inhibition of complete nitrification.</title>
        <authorList>
            <person name="Sakoula D."/>
            <person name="Koch H."/>
            <person name="Frank J."/>
            <person name="Jetten M.S.M."/>
            <person name="van Kessel M.A.H.J."/>
            <person name="Lucker S."/>
        </authorList>
    </citation>
    <scope>NUCLEOTIDE SEQUENCE [LARGE SCALE GENOMIC DNA]</scope>
    <source>
        <strain evidence="1">Comreactor17</strain>
    </source>
</reference>
<dbReference type="EMBL" id="CP047423">
    <property type="protein sequence ID" value="QPD05031.1"/>
    <property type="molecule type" value="Genomic_DNA"/>
</dbReference>
<accession>A0A7S8FG03</accession>
<gene>
    <name evidence="1" type="ORF">Nkreftii_002805</name>
</gene>
<dbReference type="Proteomes" id="UP000593737">
    <property type="component" value="Chromosome"/>
</dbReference>
<evidence type="ECO:0000313" key="1">
    <source>
        <dbReference type="EMBL" id="QPD05031.1"/>
    </source>
</evidence>
<name>A0A7S8FG03_9BACT</name>
<proteinExistence type="predicted"/>
<evidence type="ECO:0000313" key="2">
    <source>
        <dbReference type="Proteomes" id="UP000593737"/>
    </source>
</evidence>
<dbReference type="KEGG" id="nkf:Nkreftii_002805"/>
<dbReference type="AlphaFoldDB" id="A0A7S8FG03"/>
<protein>
    <submittedName>
        <fullName evidence="1">Uncharacterized protein</fullName>
    </submittedName>
</protein>
<organism evidence="1 2">
    <name type="scientific">Candidatus Nitrospira kreftii</name>
    <dbReference type="NCBI Taxonomy" id="2652173"/>
    <lineage>
        <taxon>Bacteria</taxon>
        <taxon>Pseudomonadati</taxon>
        <taxon>Nitrospirota</taxon>
        <taxon>Nitrospiria</taxon>
        <taxon>Nitrospirales</taxon>
        <taxon>Nitrospiraceae</taxon>
        <taxon>Nitrospira</taxon>
    </lineage>
</organism>